<reference evidence="1" key="1">
    <citation type="submission" date="2022-11" db="EMBL/GenBank/DDBJ databases">
        <title>Genome Sequence of Boeremia exigua.</title>
        <authorList>
            <person name="Buettner E."/>
        </authorList>
    </citation>
    <scope>NUCLEOTIDE SEQUENCE</scope>
    <source>
        <strain evidence="1">CU02</strain>
    </source>
</reference>
<name>A0ACC2IG99_9PLEO</name>
<gene>
    <name evidence="1" type="ORF">OPT61_g3857</name>
</gene>
<organism evidence="1 2">
    <name type="scientific">Boeremia exigua</name>
    <dbReference type="NCBI Taxonomy" id="749465"/>
    <lineage>
        <taxon>Eukaryota</taxon>
        <taxon>Fungi</taxon>
        <taxon>Dikarya</taxon>
        <taxon>Ascomycota</taxon>
        <taxon>Pezizomycotina</taxon>
        <taxon>Dothideomycetes</taxon>
        <taxon>Pleosporomycetidae</taxon>
        <taxon>Pleosporales</taxon>
        <taxon>Pleosporineae</taxon>
        <taxon>Didymellaceae</taxon>
        <taxon>Boeremia</taxon>
    </lineage>
</organism>
<keyword evidence="2" id="KW-1185">Reference proteome</keyword>
<proteinExistence type="predicted"/>
<evidence type="ECO:0000313" key="2">
    <source>
        <dbReference type="Proteomes" id="UP001153331"/>
    </source>
</evidence>
<dbReference type="EMBL" id="JAPHNI010000207">
    <property type="protein sequence ID" value="KAJ8114211.1"/>
    <property type="molecule type" value="Genomic_DNA"/>
</dbReference>
<accession>A0ACC2IG99</accession>
<evidence type="ECO:0000313" key="1">
    <source>
        <dbReference type="EMBL" id="KAJ8114211.1"/>
    </source>
</evidence>
<protein>
    <submittedName>
        <fullName evidence="1">Uncharacterized protein</fullName>
    </submittedName>
</protein>
<sequence>MSTAELPVLRWGIVGCGLISSWFVGDILIADRPGATTRHVVKAVASSSKSKGSAFISKNCPSQQPTVYDSYQDLYNDSEVDVVYIGTPHPMHLQNTLDAIAAGKHVLCEKPIAVNSRDATRMIEAAREKGVFLMEAVWTRFFPITTKLHSLLYKEKVIGDIATVFVDFGLNMPIGKADPKARVASKSLGAGALLDIGIYSMTWASLILDKSPHHQAEASPSINATMTFQDETLDAADRIDEQVTAVLTYSDIKAQAICSASLLYKGREEFARIEGSKGSIAIGGMSTSKPGYLVIRVQDQKELRLDFEVPGFGFHYEADAVAEDIRAGRKENAVCSWNDTLTIMSRLDAIRNMCGLVYPQDE</sequence>
<comment type="caution">
    <text evidence="1">The sequence shown here is derived from an EMBL/GenBank/DDBJ whole genome shotgun (WGS) entry which is preliminary data.</text>
</comment>
<dbReference type="Proteomes" id="UP001153331">
    <property type="component" value="Unassembled WGS sequence"/>
</dbReference>